<protein>
    <recommendedName>
        <fullName evidence="14">TonB-dependent receptor</fullName>
    </recommendedName>
</protein>
<feature type="domain" description="TonB-dependent receptor-like beta-barrel" evidence="10">
    <location>
        <begin position="277"/>
        <end position="719"/>
    </location>
</feature>
<dbReference type="Gene3D" id="2.40.170.20">
    <property type="entry name" value="TonB-dependent receptor, beta-barrel domain"/>
    <property type="match status" value="1"/>
</dbReference>
<comment type="subcellular location">
    <subcellularLocation>
        <location evidence="1 8">Cell outer membrane</location>
        <topology evidence="1 8">Multi-pass membrane protein</topology>
    </subcellularLocation>
</comment>
<accession>A0A0D8JB99</accession>
<dbReference type="GO" id="GO:0044718">
    <property type="term" value="P:siderophore transmembrane transport"/>
    <property type="evidence" value="ECO:0007669"/>
    <property type="project" value="TreeGrafter"/>
</dbReference>
<dbReference type="PROSITE" id="PS52016">
    <property type="entry name" value="TONB_DEPENDENT_REC_3"/>
    <property type="match status" value="1"/>
</dbReference>
<dbReference type="Gene3D" id="2.170.130.10">
    <property type="entry name" value="TonB-dependent receptor, plug domain"/>
    <property type="match status" value="1"/>
</dbReference>
<evidence type="ECO:0000256" key="7">
    <source>
        <dbReference type="ARBA" id="ARBA00023237"/>
    </source>
</evidence>
<organism evidence="12 13">
    <name type="scientific">Draconibacterium sediminis</name>
    <dbReference type="NCBI Taxonomy" id="1544798"/>
    <lineage>
        <taxon>Bacteria</taxon>
        <taxon>Pseudomonadati</taxon>
        <taxon>Bacteroidota</taxon>
        <taxon>Bacteroidia</taxon>
        <taxon>Marinilabiliales</taxon>
        <taxon>Prolixibacteraceae</taxon>
        <taxon>Draconibacterium</taxon>
    </lineage>
</organism>
<evidence type="ECO:0000256" key="9">
    <source>
        <dbReference type="RuleBase" id="RU003357"/>
    </source>
</evidence>
<evidence type="ECO:0000256" key="1">
    <source>
        <dbReference type="ARBA" id="ARBA00004571"/>
    </source>
</evidence>
<dbReference type="AlphaFoldDB" id="A0A0D8JB99"/>
<evidence type="ECO:0000313" key="12">
    <source>
        <dbReference type="EMBL" id="KJF43786.1"/>
    </source>
</evidence>
<evidence type="ECO:0008006" key="14">
    <source>
        <dbReference type="Google" id="ProtNLM"/>
    </source>
</evidence>
<dbReference type="InterPro" id="IPR037066">
    <property type="entry name" value="Plug_dom_sf"/>
</dbReference>
<name>A0A0D8JB99_9BACT</name>
<keyword evidence="13" id="KW-1185">Reference proteome</keyword>
<dbReference type="InterPro" id="IPR012910">
    <property type="entry name" value="Plug_dom"/>
</dbReference>
<proteinExistence type="inferred from homology"/>
<reference evidence="12 13" key="1">
    <citation type="submission" date="2014-09" db="EMBL/GenBank/DDBJ databases">
        <title>Draft Genome Sequence of Draconibacterium sp. JN14CK-3.</title>
        <authorList>
            <person name="Dong C."/>
            <person name="Lai Q."/>
            <person name="Shao Z."/>
        </authorList>
    </citation>
    <scope>NUCLEOTIDE SEQUENCE [LARGE SCALE GENOMIC DNA]</scope>
    <source>
        <strain evidence="12 13">JN14CK-3</strain>
    </source>
</reference>
<evidence type="ECO:0000313" key="13">
    <source>
        <dbReference type="Proteomes" id="UP000032544"/>
    </source>
</evidence>
<dbReference type="Proteomes" id="UP000032544">
    <property type="component" value="Unassembled WGS sequence"/>
</dbReference>
<evidence type="ECO:0000259" key="10">
    <source>
        <dbReference type="Pfam" id="PF00593"/>
    </source>
</evidence>
<evidence type="ECO:0000256" key="3">
    <source>
        <dbReference type="ARBA" id="ARBA00022452"/>
    </source>
</evidence>
<dbReference type="SUPFAM" id="SSF56935">
    <property type="entry name" value="Porins"/>
    <property type="match status" value="1"/>
</dbReference>
<dbReference type="GO" id="GO:0015344">
    <property type="term" value="F:siderophore uptake transmembrane transporter activity"/>
    <property type="evidence" value="ECO:0007669"/>
    <property type="project" value="TreeGrafter"/>
</dbReference>
<evidence type="ECO:0000256" key="5">
    <source>
        <dbReference type="ARBA" id="ARBA00023077"/>
    </source>
</evidence>
<dbReference type="Pfam" id="PF00593">
    <property type="entry name" value="TonB_dep_Rec_b-barrel"/>
    <property type="match status" value="1"/>
</dbReference>
<evidence type="ECO:0000256" key="6">
    <source>
        <dbReference type="ARBA" id="ARBA00023136"/>
    </source>
</evidence>
<keyword evidence="2 8" id="KW-0813">Transport</keyword>
<dbReference type="InterPro" id="IPR039426">
    <property type="entry name" value="TonB-dep_rcpt-like"/>
</dbReference>
<keyword evidence="5 9" id="KW-0798">TonB box</keyword>
<evidence type="ECO:0000256" key="4">
    <source>
        <dbReference type="ARBA" id="ARBA00022692"/>
    </source>
</evidence>
<gene>
    <name evidence="12" type="ORF">LH29_11945</name>
</gene>
<dbReference type="STRING" id="1544798.LH29_11945"/>
<dbReference type="RefSeq" id="WP_045029757.1">
    <property type="nucleotide sequence ID" value="NZ_JRHC01000002.1"/>
</dbReference>
<dbReference type="Pfam" id="PF07715">
    <property type="entry name" value="Plug"/>
    <property type="match status" value="1"/>
</dbReference>
<dbReference type="PANTHER" id="PTHR30069:SF49">
    <property type="entry name" value="OUTER MEMBRANE PROTEIN C"/>
    <property type="match status" value="1"/>
</dbReference>
<keyword evidence="6 8" id="KW-0472">Membrane</keyword>
<dbReference type="InterPro" id="IPR036942">
    <property type="entry name" value="Beta-barrel_TonB_sf"/>
</dbReference>
<evidence type="ECO:0000259" key="11">
    <source>
        <dbReference type="Pfam" id="PF07715"/>
    </source>
</evidence>
<evidence type="ECO:0000256" key="8">
    <source>
        <dbReference type="PROSITE-ProRule" id="PRU01360"/>
    </source>
</evidence>
<dbReference type="EMBL" id="JRHC01000002">
    <property type="protein sequence ID" value="KJF43786.1"/>
    <property type="molecule type" value="Genomic_DNA"/>
</dbReference>
<keyword evidence="3 8" id="KW-1134">Transmembrane beta strand</keyword>
<dbReference type="PANTHER" id="PTHR30069">
    <property type="entry name" value="TONB-DEPENDENT OUTER MEMBRANE RECEPTOR"/>
    <property type="match status" value="1"/>
</dbReference>
<comment type="similarity">
    <text evidence="8 9">Belongs to the TonB-dependent receptor family.</text>
</comment>
<feature type="domain" description="TonB-dependent receptor plug" evidence="11">
    <location>
        <begin position="130"/>
        <end position="221"/>
    </location>
</feature>
<dbReference type="CDD" id="cd01347">
    <property type="entry name" value="ligand_gated_channel"/>
    <property type="match status" value="1"/>
</dbReference>
<sequence length="756" mass="84507">MRKIFYNSGIRMVYLLVFMLLVHSSYSQEKTIQIIDSKTKTGIPDVHYQYNETRGFSDKNGNIVLQVEVGAELFLSHLQYGKVVFSPEELEKLANDGVIRLVQSSNYLPATVVLVHPTAGDKRKMEFTVQNKLAHDAGDLLESVASISTIRKSGAYGFDPVLRGFKYDQINLVLDGSQTASAACPNRMDPAASQIPINMIAEAEVLKGPHSLRYGNAFGGTINFKSSSPDFKEKARPVGRVGTSYESNGNIFRTEGVAGVSGSKVDFRMFGAYSTGDDYTDGDGVDIAARFNRLNWGGKLGVKLSQTQNIGVLVSNNIAKDVDFPALPMDLREDNTWLVNASHSAVFYDKALGSWNTSVYGTMVDHLMDNYHKIIDPRKVDAITDAETRNYGGRTELRFDFNKSYLYAGADYRFESADGYRERTMLMGPMAGKVLTDNVWQDAEINRTGLFGEWHIAQPGFQFVVSGRLDINSSKANNPDPRFVEIYSDLESSQVHPSISAGGTRLFSENISLGLWVGMATRSPGIAERYINQFPIGLDPYEMVGNPDLDPEINNQLDLVFRYQTEKIHININVFTSVLRDYISSEIREDLQPALSTSPGVRRFINIKKALMTGFEANWIQQYSSFLSHNLGLVYTHGQNQEMDEPLPEIPPMEFHYHLMGNFADGKLKPELMFRHAMKQDRIATSYGETETPAFNVVDAKVLWLMNSVFTATGGVQNLFDEAYYEHLARSVRGADARPIYSPGRSFYVTLTISFL</sequence>
<dbReference type="OrthoDB" id="9759247at2"/>
<dbReference type="GO" id="GO:0009279">
    <property type="term" value="C:cell outer membrane"/>
    <property type="evidence" value="ECO:0007669"/>
    <property type="project" value="UniProtKB-SubCell"/>
</dbReference>
<evidence type="ECO:0000256" key="2">
    <source>
        <dbReference type="ARBA" id="ARBA00022448"/>
    </source>
</evidence>
<comment type="caution">
    <text evidence="12">The sequence shown here is derived from an EMBL/GenBank/DDBJ whole genome shotgun (WGS) entry which is preliminary data.</text>
</comment>
<keyword evidence="4 8" id="KW-0812">Transmembrane</keyword>
<dbReference type="InterPro" id="IPR000531">
    <property type="entry name" value="Beta-barrel_TonB"/>
</dbReference>
<keyword evidence="7 8" id="KW-0998">Cell outer membrane</keyword>